<feature type="compositionally biased region" description="Low complexity" evidence="1">
    <location>
        <begin position="101"/>
        <end position="119"/>
    </location>
</feature>
<accession>A0A6D2JRY1</accession>
<dbReference type="Proteomes" id="UP000467841">
    <property type="component" value="Unassembled WGS sequence"/>
</dbReference>
<dbReference type="AlphaFoldDB" id="A0A6D2JRY1"/>
<dbReference type="PANTHER" id="PTHR27006:SF606">
    <property type="entry name" value="INTERLEUKIN-1 RECEPTOR-ASSOCIATED KINASE 4"/>
    <property type="match status" value="1"/>
</dbReference>
<dbReference type="EMBL" id="CACVBM020001301">
    <property type="protein sequence ID" value="CAA7044476.1"/>
    <property type="molecule type" value="Genomic_DNA"/>
</dbReference>
<comment type="caution">
    <text evidence="2">The sequence shown here is derived from an EMBL/GenBank/DDBJ whole genome shotgun (WGS) entry which is preliminary data.</text>
</comment>
<dbReference type="OrthoDB" id="1112283at2759"/>
<evidence type="ECO:0000313" key="2">
    <source>
        <dbReference type="EMBL" id="CAA7044476.1"/>
    </source>
</evidence>
<evidence type="ECO:0008006" key="4">
    <source>
        <dbReference type="Google" id="ProtNLM"/>
    </source>
</evidence>
<gene>
    <name evidence="2" type="ORF">MERR_LOCUS31711</name>
</gene>
<dbReference type="PANTHER" id="PTHR27006">
    <property type="entry name" value="PROMASTIGOTE SURFACE ANTIGEN PROTEIN PSA"/>
    <property type="match status" value="1"/>
</dbReference>
<keyword evidence="3" id="KW-1185">Reference proteome</keyword>
<proteinExistence type="predicted"/>
<name>A0A6D2JRY1_9BRAS</name>
<feature type="region of interest" description="Disordered" evidence="1">
    <location>
        <begin position="91"/>
        <end position="120"/>
    </location>
</feature>
<protein>
    <recommendedName>
        <fullName evidence="4">S-locus receptor kinase C-terminal domain-containing protein</fullName>
    </recommendedName>
</protein>
<evidence type="ECO:0000313" key="3">
    <source>
        <dbReference type="Proteomes" id="UP000467841"/>
    </source>
</evidence>
<dbReference type="Gene3D" id="1.10.510.10">
    <property type="entry name" value="Transferase(Phosphotransferase) domain 1"/>
    <property type="match status" value="1"/>
</dbReference>
<reference evidence="2" key="1">
    <citation type="submission" date="2020-01" db="EMBL/GenBank/DDBJ databases">
        <authorList>
            <person name="Mishra B."/>
        </authorList>
    </citation>
    <scope>NUCLEOTIDE SEQUENCE [LARGE SCALE GENOMIC DNA]</scope>
</reference>
<evidence type="ECO:0000256" key="1">
    <source>
        <dbReference type="SAM" id="MobiDB-lite"/>
    </source>
</evidence>
<organism evidence="2 3">
    <name type="scientific">Microthlaspi erraticum</name>
    <dbReference type="NCBI Taxonomy" id="1685480"/>
    <lineage>
        <taxon>Eukaryota</taxon>
        <taxon>Viridiplantae</taxon>
        <taxon>Streptophyta</taxon>
        <taxon>Embryophyta</taxon>
        <taxon>Tracheophyta</taxon>
        <taxon>Spermatophyta</taxon>
        <taxon>Magnoliopsida</taxon>
        <taxon>eudicotyledons</taxon>
        <taxon>Gunneridae</taxon>
        <taxon>Pentapetalae</taxon>
        <taxon>rosids</taxon>
        <taxon>malvids</taxon>
        <taxon>Brassicales</taxon>
        <taxon>Brassicaceae</taxon>
        <taxon>Coluteocarpeae</taxon>
        <taxon>Microthlaspi</taxon>
    </lineage>
</organism>
<sequence length="131" mass="14517">MVLEIVTGIKCKEYPKHHDGDNLLCVIWNKWKEGNGMEMLDQAIKDSPSGNNLSELEVIRCIQIGLLCVQHDAEDRPTMLSVCLMLESETADIPQPKSPKETGSSSSSPREPQECESSSINQITISAFDAR</sequence>